<dbReference type="GO" id="GO:0005975">
    <property type="term" value="P:carbohydrate metabolic process"/>
    <property type="evidence" value="ECO:0007669"/>
    <property type="project" value="InterPro"/>
</dbReference>
<evidence type="ECO:0000313" key="3">
    <source>
        <dbReference type="EMBL" id="SVD50523.1"/>
    </source>
</evidence>
<feature type="non-terminal residue" evidence="3">
    <location>
        <position position="245"/>
    </location>
</feature>
<reference evidence="3" key="1">
    <citation type="submission" date="2018-05" db="EMBL/GenBank/DDBJ databases">
        <authorList>
            <person name="Lanie J.A."/>
            <person name="Ng W.-L."/>
            <person name="Kazmierczak K.M."/>
            <person name="Andrzejewski T.M."/>
            <person name="Davidsen T.M."/>
            <person name="Wayne K.J."/>
            <person name="Tettelin H."/>
            <person name="Glass J.I."/>
            <person name="Rusch D."/>
            <person name="Podicherti R."/>
            <person name="Tsui H.-C.T."/>
            <person name="Winkler M.E."/>
        </authorList>
    </citation>
    <scope>NUCLEOTIDE SEQUENCE</scope>
</reference>
<evidence type="ECO:0000256" key="2">
    <source>
        <dbReference type="ARBA" id="ARBA00022679"/>
    </source>
</evidence>
<dbReference type="CDD" id="cd11301">
    <property type="entry name" value="Fut1_Fut2_like"/>
    <property type="match status" value="1"/>
</dbReference>
<sequence length="245" mass="28921">MGGLGNQLFQYALVRSIQNRFNIKYKFDLSWFEEPLNIHRPYMLDKFNINPEIAAKDDILNLIEKFWSGTLENFYKDLNSGSINDDLIISDVTDMRYKPSIMGVKKSAYFNGYWQSEKYFITNRHLLLKEIIYNKSLNKNTESLLEQIKKSKSVAVHIRRTGQKWKNSEHNPDSIDTHGLLDLDYYYTGLDYIHKIHDNLKIFIFSDQIDWVEQKFTYPGEITFVNNDDLIDGDLIDFIIMKSCK</sequence>
<evidence type="ECO:0008006" key="4">
    <source>
        <dbReference type="Google" id="ProtNLM"/>
    </source>
</evidence>
<evidence type="ECO:0000256" key="1">
    <source>
        <dbReference type="ARBA" id="ARBA00022676"/>
    </source>
</evidence>
<dbReference type="AlphaFoldDB" id="A0A382VVJ3"/>
<protein>
    <recommendedName>
        <fullName evidence="4">Alpha-1,2-fucosyltransferase</fullName>
    </recommendedName>
</protein>
<name>A0A382VVJ3_9ZZZZ</name>
<accession>A0A382VVJ3</accession>
<organism evidence="3">
    <name type="scientific">marine metagenome</name>
    <dbReference type="NCBI Taxonomy" id="408172"/>
    <lineage>
        <taxon>unclassified sequences</taxon>
        <taxon>metagenomes</taxon>
        <taxon>ecological metagenomes</taxon>
    </lineage>
</organism>
<dbReference type="EMBL" id="UINC01154958">
    <property type="protein sequence ID" value="SVD50523.1"/>
    <property type="molecule type" value="Genomic_DNA"/>
</dbReference>
<dbReference type="PANTHER" id="PTHR11927">
    <property type="entry name" value="GALACTOSIDE 2-L-FUCOSYLTRANSFERASE"/>
    <property type="match status" value="1"/>
</dbReference>
<dbReference type="GO" id="GO:0016020">
    <property type="term" value="C:membrane"/>
    <property type="evidence" value="ECO:0007669"/>
    <property type="project" value="InterPro"/>
</dbReference>
<proteinExistence type="predicted"/>
<keyword evidence="1" id="KW-0328">Glycosyltransferase</keyword>
<dbReference type="InterPro" id="IPR002516">
    <property type="entry name" value="Glyco_trans_11"/>
</dbReference>
<dbReference type="GO" id="GO:0008107">
    <property type="term" value="F:galactoside 2-alpha-L-fucosyltransferase activity"/>
    <property type="evidence" value="ECO:0007669"/>
    <property type="project" value="InterPro"/>
</dbReference>
<keyword evidence="2" id="KW-0808">Transferase</keyword>
<dbReference type="PANTHER" id="PTHR11927:SF9">
    <property type="entry name" value="L-FUCOSYLTRANSFERASE"/>
    <property type="match status" value="1"/>
</dbReference>
<gene>
    <name evidence="3" type="ORF">METZ01_LOCUS403377</name>
</gene>
<dbReference type="Pfam" id="PF01531">
    <property type="entry name" value="Glyco_transf_11"/>
    <property type="match status" value="1"/>
</dbReference>